<evidence type="ECO:0000256" key="1">
    <source>
        <dbReference type="SAM" id="MobiDB-lite"/>
    </source>
</evidence>
<proteinExistence type="predicted"/>
<organism evidence="2">
    <name type="scientific">Homalodisca liturata</name>
    <dbReference type="NCBI Taxonomy" id="320908"/>
    <lineage>
        <taxon>Eukaryota</taxon>
        <taxon>Metazoa</taxon>
        <taxon>Ecdysozoa</taxon>
        <taxon>Arthropoda</taxon>
        <taxon>Hexapoda</taxon>
        <taxon>Insecta</taxon>
        <taxon>Pterygota</taxon>
        <taxon>Neoptera</taxon>
        <taxon>Paraneoptera</taxon>
        <taxon>Hemiptera</taxon>
        <taxon>Auchenorrhyncha</taxon>
        <taxon>Membracoidea</taxon>
        <taxon>Cicadellidae</taxon>
        <taxon>Cicadellinae</taxon>
        <taxon>Proconiini</taxon>
        <taxon>Homalodisca</taxon>
    </lineage>
</organism>
<protein>
    <submittedName>
        <fullName evidence="2">Uncharacterized protein</fullName>
    </submittedName>
</protein>
<feature type="non-terminal residue" evidence="2">
    <location>
        <position position="131"/>
    </location>
</feature>
<reference evidence="2" key="1">
    <citation type="submission" date="2015-11" db="EMBL/GenBank/DDBJ databases">
        <title>De novo transcriptome assembly of four potential Pierce s Disease insect vectors from Arizona vineyards.</title>
        <authorList>
            <person name="Tassone E.E."/>
        </authorList>
    </citation>
    <scope>NUCLEOTIDE SEQUENCE</scope>
</reference>
<accession>A0A1B6HMT9</accession>
<feature type="non-terminal residue" evidence="2">
    <location>
        <position position="1"/>
    </location>
</feature>
<gene>
    <name evidence="2" type="ORF">g.38666</name>
</gene>
<feature type="compositionally biased region" description="Basic residues" evidence="1">
    <location>
        <begin position="1"/>
        <end position="11"/>
    </location>
</feature>
<dbReference type="EMBL" id="GECU01031704">
    <property type="protein sequence ID" value="JAS76002.1"/>
    <property type="molecule type" value="Transcribed_RNA"/>
</dbReference>
<sequence>KVNGKKKHFRSRINSNQNLLENKESSTVKSPLKTLQIDLNPTSVDLSKTTISEVSLFESKEFVPIKYSSFENFKKVNGKKKHFRSRINSNQNLLENKESSTVKSPLKTLKIDLNPTSVDLSKTTISEVSLF</sequence>
<evidence type="ECO:0000313" key="2">
    <source>
        <dbReference type="EMBL" id="JAS76002.1"/>
    </source>
</evidence>
<dbReference type="AlphaFoldDB" id="A0A1B6HMT9"/>
<name>A0A1B6HMT9_9HEMI</name>
<feature type="region of interest" description="Disordered" evidence="1">
    <location>
        <begin position="1"/>
        <end position="25"/>
    </location>
</feature>